<evidence type="ECO:0000313" key="1">
    <source>
        <dbReference type="EMBL" id="EYB96459.1"/>
    </source>
</evidence>
<dbReference type="EMBL" id="JARK01001486">
    <property type="protein sequence ID" value="EYB96459.1"/>
    <property type="molecule type" value="Genomic_DNA"/>
</dbReference>
<organism evidence="1 2">
    <name type="scientific">Ancylostoma ceylanicum</name>
    <dbReference type="NCBI Taxonomy" id="53326"/>
    <lineage>
        <taxon>Eukaryota</taxon>
        <taxon>Metazoa</taxon>
        <taxon>Ecdysozoa</taxon>
        <taxon>Nematoda</taxon>
        <taxon>Chromadorea</taxon>
        <taxon>Rhabditida</taxon>
        <taxon>Rhabditina</taxon>
        <taxon>Rhabditomorpha</taxon>
        <taxon>Strongyloidea</taxon>
        <taxon>Ancylostomatidae</taxon>
        <taxon>Ancylostomatinae</taxon>
        <taxon>Ancylostoma</taxon>
    </lineage>
</organism>
<name>A0A016T1J5_9BILA</name>
<dbReference type="AlphaFoldDB" id="A0A016T1J5"/>
<keyword evidence="2" id="KW-1185">Reference proteome</keyword>
<accession>A0A016T1J5</accession>
<proteinExistence type="predicted"/>
<dbReference type="OrthoDB" id="10392258at2759"/>
<protein>
    <submittedName>
        <fullName evidence="1">Uncharacterized protein</fullName>
    </submittedName>
</protein>
<dbReference type="Proteomes" id="UP000024635">
    <property type="component" value="Unassembled WGS sequence"/>
</dbReference>
<gene>
    <name evidence="1" type="primary">Acey_s0150.g2765</name>
    <name evidence="1" type="ORF">Y032_0150g2765</name>
</gene>
<evidence type="ECO:0000313" key="2">
    <source>
        <dbReference type="Proteomes" id="UP000024635"/>
    </source>
</evidence>
<reference evidence="2" key="1">
    <citation type="journal article" date="2015" name="Nat. Genet.">
        <title>The genome and transcriptome of the zoonotic hookworm Ancylostoma ceylanicum identify infection-specific gene families.</title>
        <authorList>
            <person name="Schwarz E.M."/>
            <person name="Hu Y."/>
            <person name="Antoshechkin I."/>
            <person name="Miller M.M."/>
            <person name="Sternberg P.W."/>
            <person name="Aroian R.V."/>
        </authorList>
    </citation>
    <scope>NUCLEOTIDE SEQUENCE</scope>
    <source>
        <strain evidence="2">HY135</strain>
    </source>
</reference>
<comment type="caution">
    <text evidence="1">The sequence shown here is derived from an EMBL/GenBank/DDBJ whole genome shotgun (WGS) entry which is preliminary data.</text>
</comment>
<sequence>MSPSPENSATTLRSRSRMWTLFVAAVFLSTALRVEAALHLDFHGADGAFPRSLKSFWHLSNRGQAMERLFNDLNVKRPQRAVVAVEVPDTPPSVAEQQQDGSEWTPCVCHYLYFSTTYCFGDCDSP</sequence>